<evidence type="ECO:0000313" key="3">
    <source>
        <dbReference type="EMBL" id="RXW13801.1"/>
    </source>
</evidence>
<organism evidence="3 4">
    <name type="scientific">Candolleomyces aberdarensis</name>
    <dbReference type="NCBI Taxonomy" id="2316362"/>
    <lineage>
        <taxon>Eukaryota</taxon>
        <taxon>Fungi</taxon>
        <taxon>Dikarya</taxon>
        <taxon>Basidiomycota</taxon>
        <taxon>Agaricomycotina</taxon>
        <taxon>Agaricomycetes</taxon>
        <taxon>Agaricomycetidae</taxon>
        <taxon>Agaricales</taxon>
        <taxon>Agaricineae</taxon>
        <taxon>Psathyrellaceae</taxon>
        <taxon>Candolleomyces</taxon>
    </lineage>
</organism>
<evidence type="ECO:0000313" key="4">
    <source>
        <dbReference type="Proteomes" id="UP000290288"/>
    </source>
</evidence>
<proteinExistence type="predicted"/>
<gene>
    <name evidence="3" type="ORF">EST38_g12053</name>
</gene>
<keyword evidence="2" id="KW-0472">Membrane</keyword>
<accession>A0A4Q2D5M1</accession>
<reference evidence="3 4" key="1">
    <citation type="submission" date="2019-01" db="EMBL/GenBank/DDBJ databases">
        <title>Draft genome sequence of Psathyrella aberdarensis IHI B618.</title>
        <authorList>
            <person name="Buettner E."/>
            <person name="Kellner H."/>
        </authorList>
    </citation>
    <scope>NUCLEOTIDE SEQUENCE [LARGE SCALE GENOMIC DNA]</scope>
    <source>
        <strain evidence="3 4">IHI B618</strain>
    </source>
</reference>
<dbReference type="Proteomes" id="UP000290288">
    <property type="component" value="Unassembled WGS sequence"/>
</dbReference>
<sequence>MGVVNLAIRRRLRAPGLSALGLEDVYNTFGIADMSTVPMSGAASPQDNSTISTLRVTYRGPQGEWRIVQDYLEKSVLSGFSAAGGLGSFFSGLCALLFGTSLFSVLFREFSFALQRGIFAFGILHGLENQQEELGRVCKSKYPKFESELRALETKENRGVLAFLLDTLLDLDLMKEEFERTQPSAPGKNMEGRRSCDYDGEQDTLLKGRAAPAVLPNAERDLEKET</sequence>
<feature type="transmembrane region" description="Helical" evidence="2">
    <location>
        <begin position="80"/>
        <end position="107"/>
    </location>
</feature>
<name>A0A4Q2D5M1_9AGAR</name>
<keyword evidence="2" id="KW-0812">Transmembrane</keyword>
<evidence type="ECO:0000256" key="2">
    <source>
        <dbReference type="SAM" id="Phobius"/>
    </source>
</evidence>
<evidence type="ECO:0000256" key="1">
    <source>
        <dbReference type="SAM" id="MobiDB-lite"/>
    </source>
</evidence>
<feature type="region of interest" description="Disordered" evidence="1">
    <location>
        <begin position="180"/>
        <end position="226"/>
    </location>
</feature>
<dbReference type="AlphaFoldDB" id="A0A4Q2D5M1"/>
<protein>
    <submittedName>
        <fullName evidence="3">Uncharacterized protein</fullName>
    </submittedName>
</protein>
<dbReference type="EMBL" id="SDEE01000828">
    <property type="protein sequence ID" value="RXW13801.1"/>
    <property type="molecule type" value="Genomic_DNA"/>
</dbReference>
<keyword evidence="2" id="KW-1133">Transmembrane helix</keyword>
<keyword evidence="4" id="KW-1185">Reference proteome</keyword>
<comment type="caution">
    <text evidence="3">The sequence shown here is derived from an EMBL/GenBank/DDBJ whole genome shotgun (WGS) entry which is preliminary data.</text>
</comment>